<dbReference type="GO" id="GO:0008237">
    <property type="term" value="F:metallopeptidase activity"/>
    <property type="evidence" value="ECO:0007669"/>
    <property type="project" value="InterPro"/>
</dbReference>
<sequence>MKKQLLFLLIIFCCVKIHAQSDDLWQKVSANTALSKRGNSDESNKLYYKLNSESLQAKLSATTNKNSKSTTTEITIPNASGVLERFQVWESSNFEPELQAKYPEIRAYEGSGLDDKTAKIHFSMAPIGMQTMVLRADKPTEFIEKNPDDKTGYVLFTSTGSLNSISKLVCGIKDFTSKNNSTKKTAKTNASNKVFKTLRLALSCTGEYTAFFGGTKAGALAGMNASLTRVNGVFNKDLAVKLILIANNDAVIYTNATTDPYSNAKDGTADYPGTSDYQVWNIEVQNNLTSVIGEANYDIGHLFGGSGGGGNAGCIGCICSSPVAINTIGKGSAYTSPSDGVPQGDTFDIDFVAHELGHQLGATHTFSYSIEGTGTSVEPGSGSTLMGYAGITDYDVQNNSDDYFAYASIAQIQDNLAGKNCPVSTALTNNPPTINAGIDYTIPISTAFVLTGTGSDPDGDTVTYTWEQNDSAITTDKSNSIAYPTKPDGPLFRSMPPVSSPIRYMPSYSSVLVNKLTTTWESVSSIARTLHFTLTGRDNAALGKAQTNTDEMIVTVAAFAGPFAVTSHSGNTVSWNQGSNQAVTWSVNNTNTLFGSSTVNIKLSTDGGLTFPITLAANTPNDGSEVITLPASVPSSTNCRILIEPLSNIYYALNSSPFAVGYTSTITCDTYSFGSFSIPNSTTFTSKTITVPASTGKVEDVNVSLNVTHTRLSDLEIQVVNPQGTIVRLFNKGCTDVNSTLAVQFDDDGVNLNCSTTTSQIVIPVDLLSVFNDQNPQGNWTFRVRDNVTGMFGTINSASINICTKNYTLGTPDFDVIDFVLYPNPNKGNFTVQFESDATNRVEVFVHDILGKKVYSNSFDNTSHFDQNIQLSNVSSGIYLVTVIDGNRRTVKKIVVN</sequence>
<dbReference type="InterPro" id="IPR024079">
    <property type="entry name" value="MetalloPept_cat_dom_sf"/>
</dbReference>
<evidence type="ECO:0000256" key="4">
    <source>
        <dbReference type="SAM" id="SignalP"/>
    </source>
</evidence>
<comment type="caution">
    <text evidence="6">The sequence shown here is derived from an EMBL/GenBank/DDBJ whole genome shotgun (WGS) entry which is preliminary data.</text>
</comment>
<dbReference type="GO" id="GO:0004252">
    <property type="term" value="F:serine-type endopeptidase activity"/>
    <property type="evidence" value="ECO:0007669"/>
    <property type="project" value="InterPro"/>
</dbReference>
<feature type="chain" id="PRO_5021403005" evidence="4">
    <location>
        <begin position="20"/>
        <end position="897"/>
    </location>
</feature>
<dbReference type="GO" id="GO:0006508">
    <property type="term" value="P:proteolysis"/>
    <property type="evidence" value="ECO:0007669"/>
    <property type="project" value="UniProtKB-KW"/>
</dbReference>
<dbReference type="Gene3D" id="3.40.390.10">
    <property type="entry name" value="Collagenase (Catalytic Domain)"/>
    <property type="match status" value="1"/>
</dbReference>
<dbReference type="EMBL" id="RCZH01000021">
    <property type="protein sequence ID" value="TPG33433.1"/>
    <property type="molecule type" value="Genomic_DNA"/>
</dbReference>
<organism evidence="6 7">
    <name type="scientific">Flavobacterium pectinovorum</name>
    <dbReference type="NCBI Taxonomy" id="29533"/>
    <lineage>
        <taxon>Bacteria</taxon>
        <taxon>Pseudomonadati</taxon>
        <taxon>Bacteroidota</taxon>
        <taxon>Flavobacteriia</taxon>
        <taxon>Flavobacteriales</taxon>
        <taxon>Flavobacteriaceae</taxon>
        <taxon>Flavobacterium</taxon>
    </lineage>
</organism>
<feature type="domain" description="P/Homo B" evidence="5">
    <location>
        <begin position="659"/>
        <end position="814"/>
    </location>
</feature>
<proteinExistence type="predicted"/>
<name>A0A502E6Z2_9FLAO</name>
<evidence type="ECO:0000259" key="5">
    <source>
        <dbReference type="PROSITE" id="PS51829"/>
    </source>
</evidence>
<gene>
    <name evidence="6" type="ORF">EAH81_24265</name>
</gene>
<reference evidence="6 7" key="1">
    <citation type="journal article" date="2019" name="Environ. Microbiol.">
        <title>Species interactions and distinct microbial communities in high Arctic permafrost affected cryosols are associated with the CH4 and CO2 gas fluxes.</title>
        <authorList>
            <person name="Altshuler I."/>
            <person name="Hamel J."/>
            <person name="Turney S."/>
            <person name="Magnuson E."/>
            <person name="Levesque R."/>
            <person name="Greer C."/>
            <person name="Whyte L.G."/>
        </authorList>
    </citation>
    <scope>NUCLEOTIDE SEQUENCE [LARGE SCALE GENOMIC DNA]</scope>
    <source>
        <strain evidence="6 7">42</strain>
    </source>
</reference>
<evidence type="ECO:0000313" key="7">
    <source>
        <dbReference type="Proteomes" id="UP000319700"/>
    </source>
</evidence>
<dbReference type="SUPFAM" id="SSF49785">
    <property type="entry name" value="Galactose-binding domain-like"/>
    <property type="match status" value="1"/>
</dbReference>
<dbReference type="Pfam" id="PF18962">
    <property type="entry name" value="Por_Secre_tail"/>
    <property type="match status" value="1"/>
</dbReference>
<dbReference type="Pfam" id="PF13583">
    <property type="entry name" value="Reprolysin_4"/>
    <property type="match status" value="1"/>
</dbReference>
<accession>A0A502E6Z2</accession>
<keyword evidence="2 4" id="KW-0732">Signal</keyword>
<dbReference type="InterPro" id="IPR026444">
    <property type="entry name" value="Secre_tail"/>
</dbReference>
<dbReference type="Gene3D" id="2.60.120.260">
    <property type="entry name" value="Galactose-binding domain-like"/>
    <property type="match status" value="1"/>
</dbReference>
<dbReference type="Gene3D" id="2.60.40.10">
    <property type="entry name" value="Immunoglobulins"/>
    <property type="match status" value="1"/>
</dbReference>
<keyword evidence="3" id="KW-0378">Hydrolase</keyword>
<keyword evidence="7" id="KW-1185">Reference proteome</keyword>
<dbReference type="SUPFAM" id="SSF55486">
    <property type="entry name" value="Metalloproteases ('zincins'), catalytic domain"/>
    <property type="match status" value="1"/>
</dbReference>
<dbReference type="InterPro" id="IPR008979">
    <property type="entry name" value="Galactose-bd-like_sf"/>
</dbReference>
<dbReference type="Proteomes" id="UP000319700">
    <property type="component" value="Unassembled WGS sequence"/>
</dbReference>
<dbReference type="AlphaFoldDB" id="A0A502E6Z2"/>
<dbReference type="RefSeq" id="WP_140511512.1">
    <property type="nucleotide sequence ID" value="NZ_RCZH01000021.1"/>
</dbReference>
<dbReference type="InterPro" id="IPR002884">
    <property type="entry name" value="P_dom"/>
</dbReference>
<protein>
    <submittedName>
        <fullName evidence="6">T9SS C-terminal target domain-containing protein</fullName>
    </submittedName>
</protein>
<dbReference type="OrthoDB" id="9792152at2"/>
<evidence type="ECO:0000313" key="6">
    <source>
        <dbReference type="EMBL" id="TPG33433.1"/>
    </source>
</evidence>
<feature type="signal peptide" evidence="4">
    <location>
        <begin position="1"/>
        <end position="19"/>
    </location>
</feature>
<evidence type="ECO:0000256" key="2">
    <source>
        <dbReference type="ARBA" id="ARBA00022729"/>
    </source>
</evidence>
<keyword evidence="1" id="KW-0645">Protease</keyword>
<evidence type="ECO:0000256" key="3">
    <source>
        <dbReference type="ARBA" id="ARBA00022801"/>
    </source>
</evidence>
<dbReference type="PROSITE" id="PS51829">
    <property type="entry name" value="P_HOMO_B"/>
    <property type="match status" value="1"/>
</dbReference>
<evidence type="ECO:0000256" key="1">
    <source>
        <dbReference type="ARBA" id="ARBA00022670"/>
    </source>
</evidence>
<dbReference type="Pfam" id="PF01483">
    <property type="entry name" value="P_proprotein"/>
    <property type="match status" value="1"/>
</dbReference>
<dbReference type="InterPro" id="IPR013783">
    <property type="entry name" value="Ig-like_fold"/>
</dbReference>
<dbReference type="NCBIfam" id="TIGR04183">
    <property type="entry name" value="Por_Secre_tail"/>
    <property type="match status" value="1"/>
</dbReference>